<protein>
    <recommendedName>
        <fullName evidence="9">Dockerin domain-containing protein</fullName>
    </recommendedName>
</protein>
<keyword evidence="4 5" id="KW-0720">Serine protease</keyword>
<evidence type="ECO:0000313" key="11">
    <source>
        <dbReference type="Proteomes" id="UP000286186"/>
    </source>
</evidence>
<keyword evidence="8" id="KW-0732">Signal</keyword>
<feature type="domain" description="Dockerin" evidence="9">
    <location>
        <begin position="1945"/>
        <end position="2011"/>
    </location>
</feature>
<evidence type="ECO:0000256" key="8">
    <source>
        <dbReference type="SAM" id="SignalP"/>
    </source>
</evidence>
<dbReference type="InterPro" id="IPR003343">
    <property type="entry name" value="Big_2"/>
</dbReference>
<feature type="active site" description="Charge relay system" evidence="5">
    <location>
        <position position="300"/>
    </location>
</feature>
<name>A0A414R9G9_9FIRM</name>
<sequence>MKNWQKKVLAVVLAVALIVTGFATSTFMDGNSNKVVKETTVSKTNDNKSDVAKVDTVSIKDTKTEKSKEPNVSDKKSDVNNKIGDPDKKIDYQKIIHETKDEDYRKSVKLAKGSFVVVRKENKNTTPIQEEQWYKDAKATGSEVIMEDTVKDDNEKEVKQVSYKITTEEKDIWSIVDNTNNQNAVEIAEPVYKYYTSEESVPSAEDNKGMDKQWYLKDQKLESVWGNEDYGNTAGEGTVVAVIDTGVDYNHEDLQDNIWTNSAEVSGTTGADDDNNGYVDDVHGINLIDPNETPMDDHGHGTHVAGIIAMENNNVGGVGIAYKSKIMPIKAGGSDGTFNSTDIAKAIVYAYKNGADVINMSFGSYAHSALIENALQDAFNSCVLVAAAGNYGIPTADCPLGGQNMYPASYSYVIGVMAYDEANSFASFSNWDYAPNANAEYEVVAPGVNIYSTLPNGRYATWNGTSMAAPMVSAEAAILRSSLKDKDTYSSRYIMGQLVGATEDTITYYNEDVKKTYNYKKLSLTASLTNKPKPNITVDEIYAFDSEDISKSNNGDGIIQPGETIDLAIGLRNQWGAAKDVTITVNATTNGMDNQYVEFISDNEVAIDEIGSFGTQNNGFIYNGSKTVIGVEHPIRVKIKENAPNDLNIKFNINYRAKNGLDEKDGTVYTQLKDTAYTIHIVKGIILSGEIKNDVTLTEDNYYIVQNSLFIPKGVTVNVEEGTKIQFWESDQYSVYGDNDIAYISVQGRMNFNGTESKPIELFTGKNFEDYRVQVEKVVPGTIDMNYVNIENPYIDISSGSHLNFTQNYDYVKKRAYSNGGGTVEEEEDSPKINATYLEKSKISNLRATRNEWVGTKSIVSGEFNNVLFDNCENYYSNIKANNCTFLINEAKKNTSAGIKMFPSQMSVNSFQYRRPYMEVASRIGTLNGKKYVIYNLDQYFYEYNYVGSNMLNYNAIEKAISMNGGHLSTVGLDEEITNLLGDMFKDIYGNDVNEYLKLINGYYFDTKSGDTASVNGEKPGAEINASVSNPLAVYRVYLRKSEKINTETNEKEYVYLPHILNDAVDNITRYVLAEYPADIDDSKIKKINTDPEYLGELDNTSFMGNTVLNRLICTDTSEWMKMFNSNSRDFVYSAQNNYWGTNDERLINKQIIDFDTNTNCGDIITSPYLDKPSEETYPCVSDIYITDKNGDKVDTVGNGTYDVHVLFNRDMDKNTDPMVSYGPDALYTDYTLKGQWNSSREWVGKMPIKVLINQGHQYFRVKDAAAADDHWLTTGTDWGRFEFDVTASGAEALTLQSEGRVGSIYLNWTQDEYDTMAGFNIYRSETGEEGSFKKINSSILSSEEKEYEDKKVEAGKKYYYYFTVVDTAMSESRPSNITSNTAVDDKPPVIKHTALKSITNGVGATITATVKDNIGVEGVTLFYRMEGEDNFKSVPMNNTTGNYYNAHINAEDITVGNLQYYIEATDGINYAYNGSATEPNVTPVESKAFVSSVKADNGEVGKSMTGIVKGVNFNESDRVVIDDKEVDTEYVSAKELKFTFKPEYMGKKKVELTENQVVVASIDDAFDVTDSNVKVYNEDTIITKELAKSQNSYLKTNFNGKINSLEVTLKDGDKYFSSSLSYISGNSSGNTYKYKFNNQSINGGKLGYFEYYNESTEVRPEVISVKINGVEVENLDYDSERISFIEQSEYVPVNDIKVKKSSATLDIGDSFTPEVTVSPANATYHDYADYSYDSSVLKQNDDGSFTAIQSGSTTVTVSCDGKTTYIDVQVNELPVKEITSEQNKYSGTVGNIVTIKLQAKPIESIATINWSYNDSVKLVQSTDNGRTCVFELTKTGSTTVTAYYNNAKCEIPIEIFKDEAYVELSQDIVTMYADETYTADAQIRNETSNQKRNIQWTSSNTAVATVNSDGTITAVGNGYTVISASLEKSSQKASIIVLVNSSDTSYELGDVNMDGKVTAVDAMLTLKLALIDNPTDAITGLADVNGDGKITAVDAMRILQYATGEITQFK</sequence>
<dbReference type="InterPro" id="IPR015500">
    <property type="entry name" value="Peptidase_S8_subtilisin-rel"/>
</dbReference>
<evidence type="ECO:0000256" key="6">
    <source>
        <dbReference type="RuleBase" id="RU003355"/>
    </source>
</evidence>
<dbReference type="PRINTS" id="PR00723">
    <property type="entry name" value="SUBTILISIN"/>
</dbReference>
<comment type="caution">
    <text evidence="10">The sequence shown here is derived from an EMBL/GenBank/DDBJ whole genome shotgun (WGS) entry which is preliminary data.</text>
</comment>
<dbReference type="InterPro" id="IPR000209">
    <property type="entry name" value="Peptidase_S8/S53_dom"/>
</dbReference>
<dbReference type="PROSITE" id="PS51766">
    <property type="entry name" value="DOCKERIN"/>
    <property type="match status" value="1"/>
</dbReference>
<evidence type="ECO:0000313" key="10">
    <source>
        <dbReference type="EMBL" id="RHF89700.1"/>
    </source>
</evidence>
<dbReference type="Pfam" id="PF02368">
    <property type="entry name" value="Big_2"/>
    <property type="match status" value="1"/>
</dbReference>
<dbReference type="PROSITE" id="PS00137">
    <property type="entry name" value="SUBTILASE_HIS"/>
    <property type="match status" value="1"/>
</dbReference>
<dbReference type="PROSITE" id="PS00138">
    <property type="entry name" value="SUBTILASE_SER"/>
    <property type="match status" value="1"/>
</dbReference>
<gene>
    <name evidence="10" type="ORF">DW652_04280</name>
</gene>
<dbReference type="InterPro" id="IPR036439">
    <property type="entry name" value="Dockerin_dom_sf"/>
</dbReference>
<dbReference type="InterPro" id="IPR036852">
    <property type="entry name" value="Peptidase_S8/S53_dom_sf"/>
</dbReference>
<feature type="region of interest" description="Disordered" evidence="7">
    <location>
        <begin position="62"/>
        <end position="85"/>
    </location>
</feature>
<dbReference type="PROSITE" id="PS00136">
    <property type="entry name" value="SUBTILASE_ASP"/>
    <property type="match status" value="1"/>
</dbReference>
<proteinExistence type="inferred from homology"/>
<evidence type="ECO:0000259" key="9">
    <source>
        <dbReference type="PROSITE" id="PS51766"/>
    </source>
</evidence>
<dbReference type="CDD" id="cd14256">
    <property type="entry name" value="Dockerin_I"/>
    <property type="match status" value="1"/>
</dbReference>
<dbReference type="SMART" id="SM00635">
    <property type="entry name" value="BID_2"/>
    <property type="match status" value="2"/>
</dbReference>
<accession>A0A414R9G9</accession>
<comment type="similarity">
    <text evidence="1 5 6">Belongs to the peptidase S8 family.</text>
</comment>
<dbReference type="PROSITE" id="PS51892">
    <property type="entry name" value="SUBTILASE"/>
    <property type="match status" value="1"/>
</dbReference>
<dbReference type="SUPFAM" id="SSF49373">
    <property type="entry name" value="Invasin/intimin cell-adhesion fragments"/>
    <property type="match status" value="2"/>
</dbReference>
<dbReference type="GO" id="GO:0006508">
    <property type="term" value="P:proteolysis"/>
    <property type="evidence" value="ECO:0007669"/>
    <property type="project" value="UniProtKB-KW"/>
</dbReference>
<dbReference type="Gene3D" id="2.60.40.1080">
    <property type="match status" value="2"/>
</dbReference>
<keyword evidence="3 5" id="KW-0378">Hydrolase</keyword>
<dbReference type="InterPro" id="IPR023827">
    <property type="entry name" value="Peptidase_S8_Asp-AS"/>
</dbReference>
<dbReference type="InterPro" id="IPR034204">
    <property type="entry name" value="PfSUB1-like_cat_dom"/>
</dbReference>
<feature type="active site" description="Charge relay system" evidence="5">
    <location>
        <position position="466"/>
    </location>
</feature>
<evidence type="ECO:0000256" key="3">
    <source>
        <dbReference type="ARBA" id="ARBA00022801"/>
    </source>
</evidence>
<dbReference type="SUPFAM" id="SSF63446">
    <property type="entry name" value="Type I dockerin domain"/>
    <property type="match status" value="1"/>
</dbReference>
<dbReference type="Pfam" id="PF00082">
    <property type="entry name" value="Peptidase_S8"/>
    <property type="match status" value="1"/>
</dbReference>
<dbReference type="PANTHER" id="PTHR43399">
    <property type="entry name" value="SUBTILISIN-RELATED"/>
    <property type="match status" value="1"/>
</dbReference>
<dbReference type="Gene3D" id="3.40.50.200">
    <property type="entry name" value="Peptidase S8/S53 domain"/>
    <property type="match status" value="1"/>
</dbReference>
<dbReference type="InterPro" id="IPR023828">
    <property type="entry name" value="Peptidase_S8_Ser-AS"/>
</dbReference>
<dbReference type="EMBL" id="QRHR01000003">
    <property type="protein sequence ID" value="RHF89700.1"/>
    <property type="molecule type" value="Genomic_DNA"/>
</dbReference>
<dbReference type="GO" id="GO:0004553">
    <property type="term" value="F:hydrolase activity, hydrolyzing O-glycosyl compounds"/>
    <property type="evidence" value="ECO:0007669"/>
    <property type="project" value="InterPro"/>
</dbReference>
<dbReference type="InterPro" id="IPR008964">
    <property type="entry name" value="Invasin/intimin_cell_adhesion"/>
</dbReference>
<evidence type="ECO:0000256" key="7">
    <source>
        <dbReference type="SAM" id="MobiDB-lite"/>
    </source>
</evidence>
<dbReference type="SUPFAM" id="SSF52743">
    <property type="entry name" value="Subtilisin-like"/>
    <property type="match status" value="1"/>
</dbReference>
<dbReference type="InterPro" id="IPR013783">
    <property type="entry name" value="Ig-like_fold"/>
</dbReference>
<organism evidence="10 11">
    <name type="scientific">Eubacterium ventriosum</name>
    <dbReference type="NCBI Taxonomy" id="39496"/>
    <lineage>
        <taxon>Bacteria</taxon>
        <taxon>Bacillati</taxon>
        <taxon>Bacillota</taxon>
        <taxon>Clostridia</taxon>
        <taxon>Eubacteriales</taxon>
        <taxon>Eubacteriaceae</taxon>
        <taxon>Eubacterium</taxon>
    </lineage>
</organism>
<dbReference type="RefSeq" id="WP_118231459.1">
    <property type="nucleotide sequence ID" value="NZ_QRHR01000003.1"/>
</dbReference>
<evidence type="ECO:0000256" key="4">
    <source>
        <dbReference type="ARBA" id="ARBA00022825"/>
    </source>
</evidence>
<dbReference type="Proteomes" id="UP000286186">
    <property type="component" value="Unassembled WGS sequence"/>
</dbReference>
<dbReference type="InterPro" id="IPR016134">
    <property type="entry name" value="Dockerin_dom"/>
</dbReference>
<reference evidence="10 11" key="1">
    <citation type="submission" date="2018-08" db="EMBL/GenBank/DDBJ databases">
        <title>A genome reference for cultivated species of the human gut microbiota.</title>
        <authorList>
            <person name="Zou Y."/>
            <person name="Xue W."/>
            <person name="Luo G."/>
        </authorList>
    </citation>
    <scope>NUCLEOTIDE SEQUENCE [LARGE SCALE GENOMIC DNA]</scope>
    <source>
        <strain evidence="10 11">AM23-22</strain>
    </source>
</reference>
<dbReference type="Gene3D" id="2.60.40.10">
    <property type="entry name" value="Immunoglobulins"/>
    <property type="match status" value="1"/>
</dbReference>
<dbReference type="Gene3D" id="1.10.1330.10">
    <property type="entry name" value="Dockerin domain"/>
    <property type="match status" value="1"/>
</dbReference>
<feature type="signal peptide" evidence="8">
    <location>
        <begin position="1"/>
        <end position="23"/>
    </location>
</feature>
<evidence type="ECO:0000256" key="1">
    <source>
        <dbReference type="ARBA" id="ARBA00011073"/>
    </source>
</evidence>
<keyword evidence="2 5" id="KW-0645">Protease</keyword>
<dbReference type="InterPro" id="IPR022398">
    <property type="entry name" value="Peptidase_S8_His-AS"/>
</dbReference>
<dbReference type="CDD" id="cd07473">
    <property type="entry name" value="Peptidases_S8_Subtilisin_like"/>
    <property type="match status" value="1"/>
</dbReference>
<feature type="chain" id="PRO_5038908215" description="Dockerin domain-containing protein" evidence="8">
    <location>
        <begin position="24"/>
        <end position="2011"/>
    </location>
</feature>
<feature type="active site" description="Charge relay system" evidence="5">
    <location>
        <position position="244"/>
    </location>
</feature>
<evidence type="ECO:0000256" key="5">
    <source>
        <dbReference type="PROSITE-ProRule" id="PRU01240"/>
    </source>
</evidence>
<dbReference type="Pfam" id="PF00404">
    <property type="entry name" value="Dockerin_1"/>
    <property type="match status" value="1"/>
</dbReference>
<dbReference type="InterPro" id="IPR002105">
    <property type="entry name" value="Dockerin_1_rpt"/>
</dbReference>
<dbReference type="GO" id="GO:0000272">
    <property type="term" value="P:polysaccharide catabolic process"/>
    <property type="evidence" value="ECO:0007669"/>
    <property type="project" value="InterPro"/>
</dbReference>
<dbReference type="InterPro" id="IPR051048">
    <property type="entry name" value="Peptidase_S8/S53_subtilisin"/>
</dbReference>
<dbReference type="GO" id="GO:0004252">
    <property type="term" value="F:serine-type endopeptidase activity"/>
    <property type="evidence" value="ECO:0007669"/>
    <property type="project" value="UniProtKB-UniRule"/>
</dbReference>
<dbReference type="PANTHER" id="PTHR43399:SF4">
    <property type="entry name" value="CELL WALL-ASSOCIATED PROTEASE"/>
    <property type="match status" value="1"/>
</dbReference>
<evidence type="ECO:0000256" key="2">
    <source>
        <dbReference type="ARBA" id="ARBA00022670"/>
    </source>
</evidence>